<sequence length="179" mass="20036">MEQRVLGELYVQAFNNRGRMAYINLDVDSDEQRRVQRLNERTADVVVGCTGELLQQMNPARAKELSEKYVAAKESGDVDPNSGEWRDRVYKEMVKSLPGSMMATDPSNATGCEQYSGPELPQNIVPIYRKPILNRNDRQVLNNVDGLLTTSDLSELSAEAEKQSSVSAVVIPFIEKNDL</sequence>
<dbReference type="EMBL" id="AMEM01000005">
    <property type="protein sequence ID" value="EKX92502.1"/>
    <property type="molecule type" value="Genomic_DNA"/>
</dbReference>
<accession>L1MMN1</accession>
<dbReference type="STRING" id="1035195.HMPREF9997_00168"/>
<dbReference type="Proteomes" id="UP000010445">
    <property type="component" value="Unassembled WGS sequence"/>
</dbReference>
<gene>
    <name evidence="1" type="ORF">HMPREF9997_00168</name>
</gene>
<dbReference type="PATRIC" id="fig|1035195.3.peg.157"/>
<comment type="caution">
    <text evidence="1">The sequence shown here is derived from an EMBL/GenBank/DDBJ whole genome shotgun (WGS) entry which is preliminary data.</text>
</comment>
<keyword evidence="2" id="KW-1185">Reference proteome</keyword>
<evidence type="ECO:0000313" key="1">
    <source>
        <dbReference type="EMBL" id="EKX92502.1"/>
    </source>
</evidence>
<protein>
    <submittedName>
        <fullName evidence="1">Uncharacterized protein</fullName>
    </submittedName>
</protein>
<dbReference type="AlphaFoldDB" id="L1MMN1"/>
<evidence type="ECO:0000313" key="2">
    <source>
        <dbReference type="Proteomes" id="UP000010445"/>
    </source>
</evidence>
<dbReference type="HOGENOM" id="CLU_084708_0_0_11"/>
<proteinExistence type="predicted"/>
<reference evidence="1 2" key="1">
    <citation type="submission" date="2012-05" db="EMBL/GenBank/DDBJ databases">
        <authorList>
            <person name="Weinstock G."/>
            <person name="Sodergren E."/>
            <person name="Lobos E.A."/>
            <person name="Fulton L."/>
            <person name="Fulton R."/>
            <person name="Courtney L."/>
            <person name="Fronick C."/>
            <person name="O'Laughlin M."/>
            <person name="Godfrey J."/>
            <person name="Wilson R.M."/>
            <person name="Miner T."/>
            <person name="Farmer C."/>
            <person name="Delehaunty K."/>
            <person name="Cordes M."/>
            <person name="Minx P."/>
            <person name="Tomlinson C."/>
            <person name="Chen J."/>
            <person name="Wollam A."/>
            <person name="Pepin K.H."/>
            <person name="Bhonagiri V."/>
            <person name="Zhang X."/>
            <person name="Suruliraj S."/>
            <person name="Warren W."/>
            <person name="Mitreva M."/>
            <person name="Mardis E.R."/>
            <person name="Wilson R.K."/>
        </authorList>
    </citation>
    <scope>NUCLEOTIDE SEQUENCE [LARGE SCALE GENOMIC DNA]</scope>
    <source>
        <strain evidence="1 2">F0235</strain>
    </source>
</reference>
<dbReference type="eggNOG" id="ENOG5030TK4">
    <property type="taxonomic scope" value="Bacteria"/>
</dbReference>
<name>L1MMN1_9CORY</name>
<dbReference type="Gene3D" id="3.40.190.10">
    <property type="entry name" value="Periplasmic binding protein-like II"/>
    <property type="match status" value="1"/>
</dbReference>
<organism evidence="1 2">
    <name type="scientific">Corynebacterium durum F0235</name>
    <dbReference type="NCBI Taxonomy" id="1035195"/>
    <lineage>
        <taxon>Bacteria</taxon>
        <taxon>Bacillati</taxon>
        <taxon>Actinomycetota</taxon>
        <taxon>Actinomycetes</taxon>
        <taxon>Mycobacteriales</taxon>
        <taxon>Corynebacteriaceae</taxon>
        <taxon>Corynebacterium</taxon>
    </lineage>
</organism>